<evidence type="ECO:0000313" key="3">
    <source>
        <dbReference type="WBParaSite" id="GPUH_0002159401-mRNA-1"/>
    </source>
</evidence>
<dbReference type="AlphaFoldDB" id="A0A183EKS6"/>
<dbReference type="EMBL" id="UYRT01092914">
    <property type="protein sequence ID" value="VDN38521.1"/>
    <property type="molecule type" value="Genomic_DNA"/>
</dbReference>
<reference evidence="1 2" key="2">
    <citation type="submission" date="2018-11" db="EMBL/GenBank/DDBJ databases">
        <authorList>
            <consortium name="Pathogen Informatics"/>
        </authorList>
    </citation>
    <scope>NUCLEOTIDE SEQUENCE [LARGE SCALE GENOMIC DNA]</scope>
</reference>
<protein>
    <submittedName>
        <fullName evidence="1 3">Uncharacterized protein</fullName>
    </submittedName>
</protein>
<proteinExistence type="predicted"/>
<name>A0A183EKS6_9BILA</name>
<accession>A0A183EKS6</accession>
<evidence type="ECO:0000313" key="1">
    <source>
        <dbReference type="EMBL" id="VDN38521.1"/>
    </source>
</evidence>
<keyword evidence="2" id="KW-1185">Reference proteome</keyword>
<reference evidence="3" key="1">
    <citation type="submission" date="2016-06" db="UniProtKB">
        <authorList>
            <consortium name="WormBaseParasite"/>
        </authorList>
    </citation>
    <scope>IDENTIFICATION</scope>
</reference>
<dbReference type="Proteomes" id="UP000271098">
    <property type="component" value="Unassembled WGS sequence"/>
</dbReference>
<gene>
    <name evidence="1" type="ORF">GPUH_LOCUS21566</name>
</gene>
<sequence>MIALTNLMRSSLELKVGNFSPKFLYHLSSFFKEYVFLDTLKGKLLHFNSDAKIHNKYGRKSSNWLHRNFDQKCSVRQYDDHSLAENVDDELKKTLAIDHSLK</sequence>
<organism evidence="3">
    <name type="scientific">Gongylonema pulchrum</name>
    <dbReference type="NCBI Taxonomy" id="637853"/>
    <lineage>
        <taxon>Eukaryota</taxon>
        <taxon>Metazoa</taxon>
        <taxon>Ecdysozoa</taxon>
        <taxon>Nematoda</taxon>
        <taxon>Chromadorea</taxon>
        <taxon>Rhabditida</taxon>
        <taxon>Spirurina</taxon>
        <taxon>Spiruromorpha</taxon>
        <taxon>Spiruroidea</taxon>
        <taxon>Gongylonematidae</taxon>
        <taxon>Gongylonema</taxon>
    </lineage>
</organism>
<evidence type="ECO:0000313" key="2">
    <source>
        <dbReference type="Proteomes" id="UP000271098"/>
    </source>
</evidence>
<dbReference type="WBParaSite" id="GPUH_0002159401-mRNA-1">
    <property type="protein sequence ID" value="GPUH_0002159401-mRNA-1"/>
    <property type="gene ID" value="GPUH_0002159401"/>
</dbReference>